<comment type="caution">
    <text evidence="1">The sequence shown here is derived from an EMBL/GenBank/DDBJ whole genome shotgun (WGS) entry which is preliminary data.</text>
</comment>
<dbReference type="EMBL" id="MLIS01000001">
    <property type="protein sequence ID" value="OHU77663.1"/>
    <property type="molecule type" value="Genomic_DNA"/>
</dbReference>
<organism evidence="1 2">
    <name type="scientific">Mycobacteroides chelonae</name>
    <name type="common">Mycobacterium chelonae</name>
    <dbReference type="NCBI Taxonomy" id="1774"/>
    <lineage>
        <taxon>Bacteria</taxon>
        <taxon>Bacillati</taxon>
        <taxon>Actinomycetota</taxon>
        <taxon>Actinomycetes</taxon>
        <taxon>Mycobacteriales</taxon>
        <taxon>Mycobacteriaceae</taxon>
        <taxon>Mycobacteroides</taxon>
    </lineage>
</organism>
<keyword evidence="2" id="KW-1185">Reference proteome</keyword>
<sequence length="81" mass="8680">MSGPVSAAVAVIRAAKAGLSTDEGTACLNDLDRDELVSVFRLTFPLLAELFHTVQASQRAMQARTDRAFGEMVQRLTEGGL</sequence>
<name>A0A1S1M557_MYCCH</name>
<accession>A0A1S1M557</accession>
<evidence type="ECO:0000313" key="1">
    <source>
        <dbReference type="EMBL" id="OHU77663.1"/>
    </source>
</evidence>
<proteinExistence type="predicted"/>
<reference evidence="1 2" key="1">
    <citation type="submission" date="2016-10" db="EMBL/GenBank/DDBJ databases">
        <title>Evaluation of Human, Veterinary and Environmental Mycobacterium chelonae Isolates by Core Genome Phylogenomic Analysis, Targeted Gene Comparison, and Anti-microbial Susceptibility Patterns: A Tale of Mistaken Identities.</title>
        <authorList>
            <person name="Fogelson S.B."/>
            <person name="Camus A.C."/>
            <person name="Lorenz W."/>
            <person name="Vasireddy R."/>
            <person name="Vasireddy S."/>
            <person name="Smith T."/>
            <person name="Brown-Elliott B.A."/>
            <person name="Wallace R.J.Jr."/>
            <person name="Hasan N.A."/>
            <person name="Reischl U."/>
            <person name="Sanchez S."/>
        </authorList>
    </citation>
    <scope>NUCLEOTIDE SEQUENCE [LARGE SCALE GENOMIC DNA]</scope>
    <source>
        <strain evidence="1 2">15518</strain>
    </source>
</reference>
<dbReference type="AlphaFoldDB" id="A0A1S1M557"/>
<protein>
    <submittedName>
        <fullName evidence="1">Uncharacterized protein</fullName>
    </submittedName>
</protein>
<evidence type="ECO:0000313" key="2">
    <source>
        <dbReference type="Proteomes" id="UP000179441"/>
    </source>
</evidence>
<gene>
    <name evidence="1" type="ORF">BKG84_03870</name>
</gene>
<dbReference type="Proteomes" id="UP000179441">
    <property type="component" value="Unassembled WGS sequence"/>
</dbReference>